<organism evidence="1 2">
    <name type="scientific">Pristionchus fissidentatus</name>
    <dbReference type="NCBI Taxonomy" id="1538716"/>
    <lineage>
        <taxon>Eukaryota</taxon>
        <taxon>Metazoa</taxon>
        <taxon>Ecdysozoa</taxon>
        <taxon>Nematoda</taxon>
        <taxon>Chromadorea</taxon>
        <taxon>Rhabditida</taxon>
        <taxon>Rhabditina</taxon>
        <taxon>Diplogasteromorpha</taxon>
        <taxon>Diplogasteroidea</taxon>
        <taxon>Neodiplogasteridae</taxon>
        <taxon>Pristionchus</taxon>
    </lineage>
</organism>
<evidence type="ECO:0000313" key="1">
    <source>
        <dbReference type="EMBL" id="GMT17012.1"/>
    </source>
</evidence>
<dbReference type="Proteomes" id="UP001432322">
    <property type="component" value="Unassembled WGS sequence"/>
</dbReference>
<dbReference type="AlphaFoldDB" id="A0AAV5VE45"/>
<accession>A0AAV5VE45</accession>
<keyword evidence="2" id="KW-1185">Reference proteome</keyword>
<protein>
    <submittedName>
        <fullName evidence="1">Uncharacterized protein</fullName>
    </submittedName>
</protein>
<gene>
    <name evidence="1" type="ORF">PFISCL1PPCAC_8309</name>
</gene>
<name>A0AAV5VE45_9BILA</name>
<reference evidence="1" key="1">
    <citation type="submission" date="2023-10" db="EMBL/GenBank/DDBJ databases">
        <title>Genome assembly of Pristionchus species.</title>
        <authorList>
            <person name="Yoshida K."/>
            <person name="Sommer R.J."/>
        </authorList>
    </citation>
    <scope>NUCLEOTIDE SEQUENCE</scope>
    <source>
        <strain evidence="1">RS5133</strain>
    </source>
</reference>
<sequence>RRWMKFLLQMDGGESICSKCRSRSPIAIFPWLLTHSSRLIRNREAYLCFRRFRNFPLAPTWNYRRSCDLREMH</sequence>
<dbReference type="EMBL" id="BTSY01000002">
    <property type="protein sequence ID" value="GMT17012.1"/>
    <property type="molecule type" value="Genomic_DNA"/>
</dbReference>
<proteinExistence type="predicted"/>
<comment type="caution">
    <text evidence="1">The sequence shown here is derived from an EMBL/GenBank/DDBJ whole genome shotgun (WGS) entry which is preliminary data.</text>
</comment>
<feature type="non-terminal residue" evidence="1">
    <location>
        <position position="1"/>
    </location>
</feature>
<evidence type="ECO:0000313" key="2">
    <source>
        <dbReference type="Proteomes" id="UP001432322"/>
    </source>
</evidence>
<feature type="non-terminal residue" evidence="1">
    <location>
        <position position="73"/>
    </location>
</feature>